<keyword evidence="5" id="KW-1185">Reference proteome</keyword>
<dbReference type="RefSeq" id="WP_145073137.1">
    <property type="nucleotide sequence ID" value="NZ_CP036298.1"/>
</dbReference>
<dbReference type="InterPro" id="IPR007197">
    <property type="entry name" value="rSAM"/>
</dbReference>
<evidence type="ECO:0000313" key="5">
    <source>
        <dbReference type="Proteomes" id="UP000318017"/>
    </source>
</evidence>
<dbReference type="Proteomes" id="UP000318017">
    <property type="component" value="Chromosome"/>
</dbReference>
<keyword evidence="2" id="KW-0949">S-adenosyl-L-methionine</keyword>
<dbReference type="GO" id="GO:0051539">
    <property type="term" value="F:4 iron, 4 sulfur cluster binding"/>
    <property type="evidence" value="ECO:0007669"/>
    <property type="project" value="UniProtKB-UniRule"/>
</dbReference>
<dbReference type="CDD" id="cd01335">
    <property type="entry name" value="Radical_SAM"/>
    <property type="match status" value="1"/>
</dbReference>
<keyword evidence="2" id="KW-0349">Heme</keyword>
<keyword evidence="2" id="KW-0408">Iron</keyword>
<dbReference type="SFLD" id="SFLDF00562">
    <property type="entry name" value="HemN-like__clustered_with_heat"/>
    <property type="match status" value="1"/>
</dbReference>
<keyword evidence="2" id="KW-0143">Chaperone</keyword>
<evidence type="ECO:0000259" key="3">
    <source>
        <dbReference type="PROSITE" id="PS51918"/>
    </source>
</evidence>
<sequence>MPPRSAYIHVPFCRHRCGYCNFTLITGRDDLVDSYLDALELEMSSQLESPQEVDTLFLGGGTPSYLTGEALQRLFAMIQYWLPLAPGGEFSSEMNPLDCVAEQLEEFRAAGVNRASVGGQSFAADKLKILERDHSGEDLEAALARCAKFFPSVSLDLIFASPGETVAQWRSDLQLAMKSPIQHLSTYGLTIERGAAFYSRVARQELTEIDADEQLEMYSHVMDALVAAGWEHYEVSNFSLPGFRCRHNEAYWLGRPWWAFGPGAASYLEASLAGELTDERKVEPSDRIAGNATLNASSNMVRRVNHRSTTTYIRRVLAGQSSVAEREVLSPEQQVRERLVFGLRRLEGVCWGGLEQWWKAPLEPLFQPYLSRYLEQGWLEWSGEHLRLTRAGLVISDALWPDLLCAD</sequence>
<dbReference type="GO" id="GO:0004109">
    <property type="term" value="F:coproporphyrinogen oxidase activity"/>
    <property type="evidence" value="ECO:0007669"/>
    <property type="project" value="InterPro"/>
</dbReference>
<dbReference type="Pfam" id="PF06969">
    <property type="entry name" value="HemN_C"/>
    <property type="match status" value="1"/>
</dbReference>
<comment type="subcellular location">
    <subcellularLocation>
        <location evidence="2">Cytoplasm</location>
    </subcellularLocation>
</comment>
<keyword evidence="2" id="KW-0963">Cytoplasm</keyword>
<dbReference type="InterPro" id="IPR058240">
    <property type="entry name" value="rSAM_sf"/>
</dbReference>
<proteinExistence type="inferred from homology"/>
<reference evidence="4 5" key="1">
    <citation type="submission" date="2019-02" db="EMBL/GenBank/DDBJ databases">
        <title>Deep-cultivation of Planctomycetes and their phenomic and genomic characterization uncovers novel biology.</title>
        <authorList>
            <person name="Wiegand S."/>
            <person name="Jogler M."/>
            <person name="Boedeker C."/>
            <person name="Pinto D."/>
            <person name="Vollmers J."/>
            <person name="Rivas-Marin E."/>
            <person name="Kohn T."/>
            <person name="Peeters S.H."/>
            <person name="Heuer A."/>
            <person name="Rast P."/>
            <person name="Oberbeckmann S."/>
            <person name="Bunk B."/>
            <person name="Jeske O."/>
            <person name="Meyerdierks A."/>
            <person name="Storesund J.E."/>
            <person name="Kallscheuer N."/>
            <person name="Luecker S."/>
            <person name="Lage O.M."/>
            <person name="Pohl T."/>
            <person name="Merkel B.J."/>
            <person name="Hornburger P."/>
            <person name="Mueller R.-W."/>
            <person name="Bruemmer F."/>
            <person name="Labrenz M."/>
            <person name="Spormann A.M."/>
            <person name="Op den Camp H."/>
            <person name="Overmann J."/>
            <person name="Amann R."/>
            <person name="Jetten M.S.M."/>
            <person name="Mascher T."/>
            <person name="Medema M.H."/>
            <person name="Devos D.P."/>
            <person name="Kaster A.-K."/>
            <person name="Ovreas L."/>
            <person name="Rohde M."/>
            <person name="Galperin M.Y."/>
            <person name="Jogler C."/>
        </authorList>
    </citation>
    <scope>NUCLEOTIDE SEQUENCE [LARGE SCALE GENOMIC DNA]</scope>
    <source>
        <strain evidence="4 5">Q31a</strain>
    </source>
</reference>
<accession>A0A518G0H6</accession>
<dbReference type="PANTHER" id="PTHR13932">
    <property type="entry name" value="COPROPORPHYRINIGEN III OXIDASE"/>
    <property type="match status" value="1"/>
</dbReference>
<dbReference type="Gene3D" id="3.80.30.20">
    <property type="entry name" value="tm_1862 like domain"/>
    <property type="match status" value="1"/>
</dbReference>
<dbReference type="SUPFAM" id="SSF102114">
    <property type="entry name" value="Radical SAM enzymes"/>
    <property type="match status" value="1"/>
</dbReference>
<dbReference type="InterPro" id="IPR006638">
    <property type="entry name" value="Elp3/MiaA/NifB-like_rSAM"/>
</dbReference>
<dbReference type="GO" id="GO:0005737">
    <property type="term" value="C:cytoplasm"/>
    <property type="evidence" value="ECO:0007669"/>
    <property type="project" value="UniProtKB-SubCell"/>
</dbReference>
<feature type="domain" description="Radical SAM core" evidence="3">
    <location>
        <begin position="1"/>
        <end position="216"/>
    </location>
</feature>
<name>A0A518G0H6_9BACT</name>
<keyword evidence="2" id="KW-0411">Iron-sulfur</keyword>
<dbReference type="InterPro" id="IPR010723">
    <property type="entry name" value="HemN_C"/>
</dbReference>
<dbReference type="SFLD" id="SFLDG01065">
    <property type="entry name" value="anaerobic_coproporphyrinogen-I"/>
    <property type="match status" value="1"/>
</dbReference>
<dbReference type="SFLD" id="SFLDS00029">
    <property type="entry name" value="Radical_SAM"/>
    <property type="match status" value="1"/>
</dbReference>
<dbReference type="GO" id="GO:0046872">
    <property type="term" value="F:metal ion binding"/>
    <property type="evidence" value="ECO:0007669"/>
    <property type="project" value="UniProtKB-UniRule"/>
</dbReference>
<protein>
    <recommendedName>
        <fullName evidence="2">Heme chaperone HemW</fullName>
    </recommendedName>
</protein>
<keyword evidence="4" id="KW-0560">Oxidoreductase</keyword>
<dbReference type="NCBIfam" id="TIGR00539">
    <property type="entry name" value="hemN_rel"/>
    <property type="match status" value="1"/>
</dbReference>
<evidence type="ECO:0000313" key="4">
    <source>
        <dbReference type="EMBL" id="QDV22109.1"/>
    </source>
</evidence>
<dbReference type="OrthoDB" id="9808022at2"/>
<dbReference type="PROSITE" id="PS51918">
    <property type="entry name" value="RADICAL_SAM"/>
    <property type="match status" value="1"/>
</dbReference>
<dbReference type="InterPro" id="IPR034505">
    <property type="entry name" value="Coproporphyrinogen-III_oxidase"/>
</dbReference>
<dbReference type="GO" id="GO:0006779">
    <property type="term" value="P:porphyrin-containing compound biosynthetic process"/>
    <property type="evidence" value="ECO:0007669"/>
    <property type="project" value="InterPro"/>
</dbReference>
<dbReference type="PANTHER" id="PTHR13932:SF5">
    <property type="entry name" value="RADICAL S-ADENOSYL METHIONINE DOMAIN-CONTAINING PROTEIN 1, MITOCHONDRIAL"/>
    <property type="match status" value="1"/>
</dbReference>
<comment type="similarity">
    <text evidence="1">Belongs to the anaerobic coproporphyrinogen-III oxidase family. HemW subfamily.</text>
</comment>
<keyword evidence="2" id="KW-0479">Metal-binding</keyword>
<dbReference type="InterPro" id="IPR023404">
    <property type="entry name" value="rSAM_horseshoe"/>
</dbReference>
<dbReference type="EMBL" id="CP036298">
    <property type="protein sequence ID" value="QDV22109.1"/>
    <property type="molecule type" value="Genomic_DNA"/>
</dbReference>
<dbReference type="AlphaFoldDB" id="A0A518G0H6"/>
<dbReference type="SMART" id="SM00729">
    <property type="entry name" value="Elp3"/>
    <property type="match status" value="1"/>
</dbReference>
<dbReference type="InterPro" id="IPR004559">
    <property type="entry name" value="HemW-like"/>
</dbReference>
<evidence type="ECO:0000256" key="2">
    <source>
        <dbReference type="RuleBase" id="RU364116"/>
    </source>
</evidence>
<dbReference type="Pfam" id="PF04055">
    <property type="entry name" value="Radical_SAM"/>
    <property type="match status" value="1"/>
</dbReference>
<keyword evidence="2" id="KW-0004">4Fe-4S</keyword>
<organism evidence="4 5">
    <name type="scientific">Aureliella helgolandensis</name>
    <dbReference type="NCBI Taxonomy" id="2527968"/>
    <lineage>
        <taxon>Bacteria</taxon>
        <taxon>Pseudomonadati</taxon>
        <taxon>Planctomycetota</taxon>
        <taxon>Planctomycetia</taxon>
        <taxon>Pirellulales</taxon>
        <taxon>Pirellulaceae</taxon>
        <taxon>Aureliella</taxon>
    </lineage>
</organism>
<comment type="function">
    <text evidence="2">Probably acts as a heme chaperone, transferring heme to an unknown acceptor. Binds one molecule of heme per monomer, possibly covalently. Binds 1 [4Fe-4S] cluster. The cluster is coordinated with 3 cysteines and an exchangeable S-adenosyl-L-methionine.</text>
</comment>
<evidence type="ECO:0000256" key="1">
    <source>
        <dbReference type="ARBA" id="ARBA00006100"/>
    </source>
</evidence>
<dbReference type="KEGG" id="ahel:Q31a_03920"/>
<gene>
    <name evidence="4" type="ORF">Q31a_03920</name>
</gene>